<protein>
    <recommendedName>
        <fullName evidence="4">MxaK protein</fullName>
    </recommendedName>
</protein>
<comment type="caution">
    <text evidence="2">The sequence shown here is derived from an EMBL/GenBank/DDBJ whole genome shotgun (WGS) entry which is preliminary data.</text>
</comment>
<sequence length="184" mass="20108">MRQLFHLGLILTLLAALCLAVWSGYTLWRLSLENGYIRAVAEGRSPALPEPAGAYALYARTLDLARRDRADEAEGLLTRLTDLPLGMQAAARYAIGNARLRAGYALLDVGRADDAVPHVNLAKSAYRAALHLRPGDHDARLNLALAMRLVRDLPRPLQSGAEEEEESAPRQLWTDLPGLPRGAP</sequence>
<evidence type="ECO:0008006" key="4">
    <source>
        <dbReference type="Google" id="ProtNLM"/>
    </source>
</evidence>
<dbReference type="RefSeq" id="WP_128488645.1">
    <property type="nucleotide sequence ID" value="NZ_JBHLXB010000002.1"/>
</dbReference>
<organism evidence="2 3">
    <name type="scientific">Falsigemmobacter intermedius</name>
    <dbReference type="NCBI Taxonomy" id="1553448"/>
    <lineage>
        <taxon>Bacteria</taxon>
        <taxon>Pseudomonadati</taxon>
        <taxon>Pseudomonadota</taxon>
        <taxon>Alphaproteobacteria</taxon>
        <taxon>Rhodobacterales</taxon>
        <taxon>Paracoccaceae</taxon>
        <taxon>Falsigemmobacter</taxon>
    </lineage>
</organism>
<dbReference type="SUPFAM" id="SSF48452">
    <property type="entry name" value="TPR-like"/>
    <property type="match status" value="1"/>
</dbReference>
<evidence type="ECO:0000313" key="2">
    <source>
        <dbReference type="EMBL" id="RWY41477.1"/>
    </source>
</evidence>
<keyword evidence="3" id="KW-1185">Reference proteome</keyword>
<dbReference type="Gene3D" id="1.25.40.10">
    <property type="entry name" value="Tetratricopeptide repeat domain"/>
    <property type="match status" value="1"/>
</dbReference>
<evidence type="ECO:0000313" key="3">
    <source>
        <dbReference type="Proteomes" id="UP000287168"/>
    </source>
</evidence>
<dbReference type="Proteomes" id="UP000287168">
    <property type="component" value="Unassembled WGS sequence"/>
</dbReference>
<name>A0A3S3YD68_9RHOB</name>
<evidence type="ECO:0000256" key="1">
    <source>
        <dbReference type="SAM" id="MobiDB-lite"/>
    </source>
</evidence>
<dbReference type="AlphaFoldDB" id="A0A3S3YD68"/>
<proteinExistence type="predicted"/>
<dbReference type="InterPro" id="IPR011990">
    <property type="entry name" value="TPR-like_helical_dom_sf"/>
</dbReference>
<dbReference type="EMBL" id="SBLC01000011">
    <property type="protein sequence ID" value="RWY41477.1"/>
    <property type="molecule type" value="Genomic_DNA"/>
</dbReference>
<dbReference type="OrthoDB" id="5567017at2"/>
<accession>A0A3S3YD68</accession>
<reference evidence="2 3" key="1">
    <citation type="journal article" date="2015" name="Int. J. Syst. Evol. Microbiol.">
        <title>Gemmobacter intermedius sp. nov., isolated from a white stork (Ciconia ciconia).</title>
        <authorList>
            <person name="Kampfer P."/>
            <person name="Jerzak L."/>
            <person name="Wilharm G."/>
            <person name="Golke J."/>
            <person name="Busse H.J."/>
            <person name="Glaeser S.P."/>
        </authorList>
    </citation>
    <scope>NUCLEOTIDE SEQUENCE [LARGE SCALE GENOMIC DNA]</scope>
    <source>
        <strain evidence="2 3">119/4</strain>
    </source>
</reference>
<feature type="region of interest" description="Disordered" evidence="1">
    <location>
        <begin position="157"/>
        <end position="184"/>
    </location>
</feature>
<gene>
    <name evidence="2" type="ORF">EP867_09870</name>
</gene>